<reference evidence="7" key="1">
    <citation type="submission" date="2023-07" db="EMBL/GenBank/DDBJ databases">
        <title>Sequencing the genomes of 1000 actinobacteria strains.</title>
        <authorList>
            <person name="Klenk H.-P."/>
        </authorList>
    </citation>
    <scope>NUCLEOTIDE SEQUENCE</scope>
    <source>
        <strain evidence="7">DSM 13068</strain>
    </source>
</reference>
<feature type="region of interest" description="Disordered" evidence="6">
    <location>
        <begin position="1"/>
        <end position="20"/>
    </location>
</feature>
<dbReference type="RefSeq" id="WP_310245198.1">
    <property type="nucleotide sequence ID" value="NZ_JAVDXX010000001.1"/>
</dbReference>
<comment type="caution">
    <text evidence="7">The sequence shown here is derived from an EMBL/GenBank/DDBJ whole genome shotgun (WGS) entry which is preliminary data.</text>
</comment>
<dbReference type="InterPro" id="IPR006127">
    <property type="entry name" value="ZnuA-like"/>
</dbReference>
<evidence type="ECO:0000256" key="3">
    <source>
        <dbReference type="ARBA" id="ARBA00022723"/>
    </source>
</evidence>
<dbReference type="SUPFAM" id="SSF53807">
    <property type="entry name" value="Helical backbone' metal receptor"/>
    <property type="match status" value="1"/>
</dbReference>
<evidence type="ECO:0000256" key="1">
    <source>
        <dbReference type="ARBA" id="ARBA00004196"/>
    </source>
</evidence>
<keyword evidence="8" id="KW-1185">Reference proteome</keyword>
<evidence type="ECO:0000256" key="4">
    <source>
        <dbReference type="ARBA" id="ARBA00022729"/>
    </source>
</evidence>
<dbReference type="InterPro" id="IPR006128">
    <property type="entry name" value="Lipoprotein_PsaA-like"/>
</dbReference>
<gene>
    <name evidence="7" type="ORF">J2S67_000056</name>
</gene>
<dbReference type="Pfam" id="PF01297">
    <property type="entry name" value="ZnuA"/>
    <property type="match status" value="2"/>
</dbReference>
<dbReference type="PANTHER" id="PTHR42953">
    <property type="entry name" value="HIGH-AFFINITY ZINC UPTAKE SYSTEM PROTEIN ZNUA-RELATED"/>
    <property type="match status" value="1"/>
</dbReference>
<evidence type="ECO:0000256" key="6">
    <source>
        <dbReference type="SAM" id="MobiDB-lite"/>
    </source>
</evidence>
<dbReference type="Proteomes" id="UP001180715">
    <property type="component" value="Unassembled WGS sequence"/>
</dbReference>
<accession>A0ABU1YWQ0</accession>
<dbReference type="PROSITE" id="PS51318">
    <property type="entry name" value="TAT"/>
    <property type="match status" value="1"/>
</dbReference>
<dbReference type="NCBIfam" id="TIGR03772">
    <property type="entry name" value="anch_rpt_subst"/>
    <property type="match status" value="1"/>
</dbReference>
<comment type="similarity">
    <text evidence="5">Belongs to the bacterial solute-binding protein 9 family.</text>
</comment>
<name>A0ABU1YWQ0_9MICC</name>
<dbReference type="NCBIfam" id="NF038134">
    <property type="entry name" value="choice_anch_M"/>
    <property type="match status" value="1"/>
</dbReference>
<feature type="compositionally biased region" description="Gly residues" evidence="6">
    <location>
        <begin position="171"/>
        <end position="193"/>
    </location>
</feature>
<feature type="region of interest" description="Disordered" evidence="6">
    <location>
        <begin position="169"/>
        <end position="195"/>
    </location>
</feature>
<protein>
    <submittedName>
        <fullName evidence="7">Anchored repeat ABC transporter substrate-binding protein</fullName>
    </submittedName>
</protein>
<dbReference type="PRINTS" id="PR00691">
    <property type="entry name" value="ADHESINB"/>
</dbReference>
<evidence type="ECO:0000313" key="7">
    <source>
        <dbReference type="EMBL" id="MDR7292788.1"/>
    </source>
</evidence>
<dbReference type="Gene3D" id="3.40.50.1980">
    <property type="entry name" value="Nitrogenase molybdenum iron protein domain"/>
    <property type="match status" value="3"/>
</dbReference>
<proteinExistence type="inferred from homology"/>
<dbReference type="InterPro" id="IPR050492">
    <property type="entry name" value="Bact_metal-bind_prot9"/>
</dbReference>
<dbReference type="EMBL" id="JAVDXX010000001">
    <property type="protein sequence ID" value="MDR7292788.1"/>
    <property type="molecule type" value="Genomic_DNA"/>
</dbReference>
<evidence type="ECO:0000256" key="5">
    <source>
        <dbReference type="RuleBase" id="RU003512"/>
    </source>
</evidence>
<keyword evidence="3" id="KW-0479">Metal-binding</keyword>
<dbReference type="PRINTS" id="PR00690">
    <property type="entry name" value="ADHESNFAMILY"/>
</dbReference>
<dbReference type="InterPro" id="IPR006129">
    <property type="entry name" value="AdhesinB"/>
</dbReference>
<sequence>MRGHQPDNSQPAPNGPAHTRGLSRRTFITLAAGAAAAAVFLPGTTSRGLTSGGLRIVATTGILADLTRNVVGADVHVSALVPEGADPHSFEPTPRAMRDIALADLAFSNYLMLEEQSIIRAIDANIGADATHIALAEEASGYGAEIIPLVESRSLDAVWLGLRVAAASAGEAGGGGGDAGKAGGKGGGTGSGARRGDATRLGLVSAEGPGTVFAFVTGTFGRPEKVFDSSLPENARENITNLPPGAHTHMSWAFTEPGTYTLSFRATPAASGTLGNNSGGTLGGEALGAGADPASRDTADASGAVVSTLRIAVGVSPEEAAADMPAGVAGAGPRIVGKGHADITVDTAKRRLVLRVDEPQPEDIPLENTVIHVPPKALQPIPADPAFRFIGRPGTDVYQLPQAVLGKHVHGEIDPHLWHDVSNAQAYVEVIRDQVIKKDPRNASRYRGNASAYIARLDEVDDYVARSIASIPERNRNLVTTHEAYGYLANRYGLDVAGSVSPSPGQEPSLAERRRLAATLRDLNVPAVFIEQTAGGTAQSLRDAAQLAGVGVAPIWGDAFTPGVNTYELLMRANADSLARSLGGKPLGEHDAPGR</sequence>
<keyword evidence="2 5" id="KW-0813">Transport</keyword>
<feature type="compositionally biased region" description="Polar residues" evidence="6">
    <location>
        <begin position="1"/>
        <end position="12"/>
    </location>
</feature>
<keyword evidence="4" id="KW-0732">Signal</keyword>
<evidence type="ECO:0000313" key="8">
    <source>
        <dbReference type="Proteomes" id="UP001180715"/>
    </source>
</evidence>
<dbReference type="NCBIfam" id="TIGR03769">
    <property type="entry name" value="P_ac_wall_RPT"/>
    <property type="match status" value="1"/>
</dbReference>
<organism evidence="7 8">
    <name type="scientific">Pseudoglutamicibacter albus</name>
    <dbReference type="NCBI Taxonomy" id="98671"/>
    <lineage>
        <taxon>Bacteria</taxon>
        <taxon>Bacillati</taxon>
        <taxon>Actinomycetota</taxon>
        <taxon>Actinomycetes</taxon>
        <taxon>Micrococcales</taxon>
        <taxon>Micrococcaceae</taxon>
        <taxon>Pseudoglutamicibacter</taxon>
    </lineage>
</organism>
<dbReference type="InterPro" id="IPR022434">
    <property type="entry name" value="ABC_LPXTG_lipo_actinobac"/>
</dbReference>
<dbReference type="InterPro" id="IPR022435">
    <property type="entry name" value="Surface-anchored_actinobac"/>
</dbReference>
<dbReference type="PANTHER" id="PTHR42953:SF1">
    <property type="entry name" value="METAL-BINDING PROTEIN HI_0362-RELATED"/>
    <property type="match status" value="1"/>
</dbReference>
<evidence type="ECO:0000256" key="2">
    <source>
        <dbReference type="ARBA" id="ARBA00022448"/>
    </source>
</evidence>
<dbReference type="InterPro" id="IPR006311">
    <property type="entry name" value="TAT_signal"/>
</dbReference>
<comment type="subcellular location">
    <subcellularLocation>
        <location evidence="1">Cell envelope</location>
    </subcellularLocation>
</comment>